<organism evidence="3 4">
    <name type="scientific">Zooshikella harenae</name>
    <dbReference type="NCBI Taxonomy" id="2827238"/>
    <lineage>
        <taxon>Bacteria</taxon>
        <taxon>Pseudomonadati</taxon>
        <taxon>Pseudomonadota</taxon>
        <taxon>Gammaproteobacteria</taxon>
        <taxon>Oceanospirillales</taxon>
        <taxon>Zooshikellaceae</taxon>
        <taxon>Zooshikella</taxon>
    </lineage>
</organism>
<feature type="chain" id="PRO_5046150549" evidence="1">
    <location>
        <begin position="22"/>
        <end position="142"/>
    </location>
</feature>
<sequence length="142" mass="15655">MNKLAGIVFLSVLVVSPFTKASDEDTCANGNLVDCLADAAGKIQKPRFSDRALKQNEVVIDDGLNKVTLINGKQFEWKGNNKKDIGVIAQEVETVFPELVTVDKKTSYKQVNYAGLVGVLIEAVKELKKENDRLKLQLGIYD</sequence>
<feature type="signal peptide" evidence="1">
    <location>
        <begin position="1"/>
        <end position="21"/>
    </location>
</feature>
<evidence type="ECO:0000313" key="4">
    <source>
        <dbReference type="Proteomes" id="UP000690515"/>
    </source>
</evidence>
<dbReference type="RefSeq" id="WP_215822328.1">
    <property type="nucleotide sequence ID" value="NZ_JAGSOY010000143.1"/>
</dbReference>
<evidence type="ECO:0000259" key="2">
    <source>
        <dbReference type="PROSITE" id="PS51688"/>
    </source>
</evidence>
<accession>A0ABS5ZJ05</accession>
<keyword evidence="4" id="KW-1185">Reference proteome</keyword>
<comment type="caution">
    <text evidence="3">The sequence shown here is derived from an EMBL/GenBank/DDBJ whole genome shotgun (WGS) entry which is preliminary data.</text>
</comment>
<dbReference type="EMBL" id="JAGSOY010000143">
    <property type="protein sequence ID" value="MBU2714056.1"/>
    <property type="molecule type" value="Genomic_DNA"/>
</dbReference>
<protein>
    <submittedName>
        <fullName evidence="3">Tail fiber domain-containing protein</fullName>
    </submittedName>
</protein>
<dbReference type="PROSITE" id="PS51688">
    <property type="entry name" value="ICA"/>
    <property type="match status" value="1"/>
</dbReference>
<dbReference type="InterPro" id="IPR030392">
    <property type="entry name" value="S74_ICA"/>
</dbReference>
<proteinExistence type="predicted"/>
<evidence type="ECO:0000313" key="3">
    <source>
        <dbReference type="EMBL" id="MBU2714056.1"/>
    </source>
</evidence>
<dbReference type="Pfam" id="PF13884">
    <property type="entry name" value="Peptidase_S74"/>
    <property type="match status" value="1"/>
</dbReference>
<keyword evidence="1" id="KW-0732">Signal</keyword>
<dbReference type="Proteomes" id="UP000690515">
    <property type="component" value="Unassembled WGS sequence"/>
</dbReference>
<name>A0ABS5ZJ05_9GAMM</name>
<feature type="domain" description="Peptidase S74" evidence="2">
    <location>
        <begin position="49"/>
        <end position="138"/>
    </location>
</feature>
<gene>
    <name evidence="3" type="ORF">KCG35_23685</name>
</gene>
<reference evidence="3 4" key="1">
    <citation type="submission" date="2021-04" db="EMBL/GenBank/DDBJ databases">
        <authorList>
            <person name="Pira H."/>
            <person name="Risdian C."/>
            <person name="Wink J."/>
        </authorList>
    </citation>
    <scope>NUCLEOTIDE SEQUENCE [LARGE SCALE GENOMIC DNA]</scope>
    <source>
        <strain evidence="3 4">WH53</strain>
    </source>
</reference>
<evidence type="ECO:0000256" key="1">
    <source>
        <dbReference type="SAM" id="SignalP"/>
    </source>
</evidence>